<dbReference type="Proteomes" id="UP001056778">
    <property type="component" value="Chromosome 3"/>
</dbReference>
<proteinExistence type="predicted"/>
<evidence type="ECO:0000313" key="1">
    <source>
        <dbReference type="EMBL" id="KAI4465019.1"/>
    </source>
</evidence>
<reference evidence="1" key="1">
    <citation type="submission" date="2022-04" db="EMBL/GenBank/DDBJ databases">
        <title>Chromosome-scale genome assembly of Holotrichia oblita Faldermann.</title>
        <authorList>
            <person name="Rongchong L."/>
        </authorList>
    </citation>
    <scope>NUCLEOTIDE SEQUENCE</scope>
    <source>
        <strain evidence="1">81SQS9</strain>
    </source>
</reference>
<dbReference type="EMBL" id="CM043017">
    <property type="protein sequence ID" value="KAI4465019.1"/>
    <property type="molecule type" value="Genomic_DNA"/>
</dbReference>
<accession>A0ACB9TE83</accession>
<evidence type="ECO:0000313" key="2">
    <source>
        <dbReference type="Proteomes" id="UP001056778"/>
    </source>
</evidence>
<keyword evidence="2" id="KW-1185">Reference proteome</keyword>
<comment type="caution">
    <text evidence="1">The sequence shown here is derived from an EMBL/GenBank/DDBJ whole genome shotgun (WGS) entry which is preliminary data.</text>
</comment>
<protein>
    <submittedName>
        <fullName evidence="1">Dysferlin-related</fullName>
    </submittedName>
</protein>
<organism evidence="1 2">
    <name type="scientific">Holotrichia oblita</name>
    <name type="common">Chafer beetle</name>
    <dbReference type="NCBI Taxonomy" id="644536"/>
    <lineage>
        <taxon>Eukaryota</taxon>
        <taxon>Metazoa</taxon>
        <taxon>Ecdysozoa</taxon>
        <taxon>Arthropoda</taxon>
        <taxon>Hexapoda</taxon>
        <taxon>Insecta</taxon>
        <taxon>Pterygota</taxon>
        <taxon>Neoptera</taxon>
        <taxon>Endopterygota</taxon>
        <taxon>Coleoptera</taxon>
        <taxon>Polyphaga</taxon>
        <taxon>Scarabaeiformia</taxon>
        <taxon>Scarabaeidae</taxon>
        <taxon>Melolonthinae</taxon>
        <taxon>Holotrichia</taxon>
    </lineage>
</organism>
<gene>
    <name evidence="1" type="ORF">MML48_3g00001637</name>
</gene>
<sequence length="1203" mass="134797">MPTSLLFGINNEGRVHTLSTSGSFWRELTYVGQEFKKLSAIPHFLWALGGDHQVYVYVHGLDIPIKVREESFENERWIPIEGFSSRLLPTDRYQFSSADGTVDRQIDKIRLPSMAWQWEGDWHLELTLDGQPLDHNGWTYAIDFGAQYSSKKQWKSCVRRRLWVRSRKYVAMNSWCAIAPLHKDATAEPFIDISIGGQNIAGAEPGSMLVWAVTSHNRVNRYLSLLELKVMFRSGVTTKSPEGAKWLCVTIPGGCEVGQISVGPTGLVWAALLDGRALIRVGVTRESLMGDIWVETRGPADNMRTMQISVGICAVWAVTQDKKVWFRKGIRTDGAEISEEMAVGCGWVDMVGNMSSISVTGNDQVFAIGGEDRAIYFRTGVHNGDLTGKKWKCLHAPLQVSRASSNASLNRDKLNNSTRSTTSLNRPHSLCDTSGIGDIGDQSHSAPTSLPIGELGGKHFETPLKNPRAWSPVRSVGSIVGTEVHPESDESLWSDRQDSCIFAEDEELGWGEYEAPWSWVAAGACTIELNQLPNWFVEQGAMTQTELDQPWRLQILEELRSRLQSQSYKNIPLAVDTTSWVHVGEGRINLNGSVYVDCVLQLEWVHTNGTLTILNSDGATTMVGAPSKNSIWAVSSLGDIFVWDSKQLINILENELYVQEIDLTRKLLPIKIPLHTNCVPGTVLLLSGYIQDDIDRFAINLNVYPTFKVKPKNFSELENCALHFNPRFEENVVVRNSMIDGKWGEEERYGENPFTAGKEFVLQIEITPDDYVIYVNDNKFCHYRHRLPSSSCCMVDVWGKITLSKLKIQTPSIILNPKEMLWRQMGGHLRRIESCAVGVTWGIGFDHTCWVYNGGWGGTYAGTLNSSNINPMADTQDYRVYENQRWNPVTGYTSAGLPTDRYMWSDITGKQKRTKDQAKLLSVHWQWISDWLVDFHVPGGADKEGWQYAVDFPSSYHANKHFTDYVRRRRWFRRCAVATMGPWTELGHTKLLDVSLIPLTDDEDSPIIVWALATGGQAMIRSDVSAANPSGAKWEHVNSDKPLSSISCGPFNNVWATAANGSAYVRLGIKLDLLQGHKWMSIEPPPGNPLKEISVNEIGVWAVSRKGNLYVRKDISSGWPEGSCWQSIHMDPLIISTAQNTTGFKHVSVGAKEVWTTTDGGVILRREGLSKENPTGSGWNWTITVSEIQYVCTVQMKQNLELL</sequence>
<name>A0ACB9TE83_HOLOL</name>